<evidence type="ECO:0000256" key="2">
    <source>
        <dbReference type="ARBA" id="ARBA00022448"/>
    </source>
</evidence>
<dbReference type="SUPFAM" id="SSF47699">
    <property type="entry name" value="Bifunctional inhibitor/lipid-transfer protein/seed storage 2S albumin"/>
    <property type="match status" value="1"/>
</dbReference>
<accession>A0ABD2TS76</accession>
<feature type="non-terminal residue" evidence="5">
    <location>
        <position position="1"/>
    </location>
</feature>
<feature type="domain" description="Bifunctional inhibitor/plant lipid transfer protein/seed storage helical" evidence="4">
    <location>
        <begin position="48"/>
        <end position="131"/>
    </location>
</feature>
<evidence type="ECO:0000313" key="5">
    <source>
        <dbReference type="EMBL" id="KAL3358256.1"/>
    </source>
</evidence>
<dbReference type="PANTHER" id="PTHR33076">
    <property type="entry name" value="NON-SPECIFIC LIPID-TRANSFER PROTEIN 2-RELATED"/>
    <property type="match status" value="1"/>
</dbReference>
<protein>
    <recommendedName>
        <fullName evidence="4">Bifunctional inhibitor/plant lipid transfer protein/seed storage helical domain-containing protein</fullName>
    </recommendedName>
</protein>
<dbReference type="Pfam" id="PF00234">
    <property type="entry name" value="Tryp_alpha_amyl"/>
    <property type="match status" value="1"/>
</dbReference>
<comment type="similarity">
    <text evidence="1">Belongs to the plant LTP family.</text>
</comment>
<sequence>HKSSKYLKLYSKIFIPFFFLIKMIKIACLLVLCMVVLVAPDAQATLTCTDVNSYLIDCKPFLTLTGYLGSCCDSIKKLNDAATTIDDQQIACDCLREYSTITTDFNWVRVSSLPLVCHVRLPYLVKAKFDCSSVRKYDEDESNYTS</sequence>
<dbReference type="CDD" id="cd01960">
    <property type="entry name" value="nsLTP1"/>
    <property type="match status" value="1"/>
</dbReference>
<dbReference type="Gene3D" id="1.10.110.10">
    <property type="entry name" value="Plant lipid-transfer and hydrophobic proteins"/>
    <property type="match status" value="1"/>
</dbReference>
<proteinExistence type="inferred from homology"/>
<dbReference type="PRINTS" id="PR00382">
    <property type="entry name" value="LIPIDTRNSFER"/>
</dbReference>
<gene>
    <name evidence="5" type="ORF">AABB24_015414</name>
</gene>
<keyword evidence="6" id="KW-1185">Reference proteome</keyword>
<reference evidence="5 6" key="1">
    <citation type="submission" date="2024-05" db="EMBL/GenBank/DDBJ databases">
        <title>De novo assembly of an allotetraploid wild potato.</title>
        <authorList>
            <person name="Hosaka A.J."/>
        </authorList>
    </citation>
    <scope>NUCLEOTIDE SEQUENCE [LARGE SCALE GENOMIC DNA]</scope>
    <source>
        <tissue evidence="5">Young leaves</tissue>
    </source>
</reference>
<dbReference type="AlphaFoldDB" id="A0ABD2TS76"/>
<dbReference type="InterPro" id="IPR000528">
    <property type="entry name" value="Plant_nsLTP"/>
</dbReference>
<evidence type="ECO:0000259" key="4">
    <source>
        <dbReference type="Pfam" id="PF00234"/>
    </source>
</evidence>
<evidence type="ECO:0000313" key="6">
    <source>
        <dbReference type="Proteomes" id="UP001627284"/>
    </source>
</evidence>
<evidence type="ECO:0000256" key="1">
    <source>
        <dbReference type="ARBA" id="ARBA00009748"/>
    </source>
</evidence>
<dbReference type="InterPro" id="IPR036312">
    <property type="entry name" value="Bifun_inhib/LTP/seed_sf"/>
</dbReference>
<dbReference type="Proteomes" id="UP001627284">
    <property type="component" value="Unassembled WGS sequence"/>
</dbReference>
<keyword evidence="2" id="KW-0813">Transport</keyword>
<comment type="caution">
    <text evidence="5">The sequence shown here is derived from an EMBL/GenBank/DDBJ whole genome shotgun (WGS) entry which is preliminary data.</text>
</comment>
<keyword evidence="3" id="KW-0446">Lipid-binding</keyword>
<name>A0ABD2TS76_9SOLN</name>
<organism evidence="5 6">
    <name type="scientific">Solanum stoloniferum</name>
    <dbReference type="NCBI Taxonomy" id="62892"/>
    <lineage>
        <taxon>Eukaryota</taxon>
        <taxon>Viridiplantae</taxon>
        <taxon>Streptophyta</taxon>
        <taxon>Embryophyta</taxon>
        <taxon>Tracheophyta</taxon>
        <taxon>Spermatophyta</taxon>
        <taxon>Magnoliopsida</taxon>
        <taxon>eudicotyledons</taxon>
        <taxon>Gunneridae</taxon>
        <taxon>Pentapetalae</taxon>
        <taxon>asterids</taxon>
        <taxon>lamiids</taxon>
        <taxon>Solanales</taxon>
        <taxon>Solanaceae</taxon>
        <taxon>Solanoideae</taxon>
        <taxon>Solaneae</taxon>
        <taxon>Solanum</taxon>
    </lineage>
</organism>
<dbReference type="GO" id="GO:0008289">
    <property type="term" value="F:lipid binding"/>
    <property type="evidence" value="ECO:0007669"/>
    <property type="project" value="UniProtKB-KW"/>
</dbReference>
<dbReference type="InterPro" id="IPR016140">
    <property type="entry name" value="Bifunc_inhib/LTP/seed_store"/>
</dbReference>
<dbReference type="EMBL" id="JBJKTR010000009">
    <property type="protein sequence ID" value="KAL3358256.1"/>
    <property type="molecule type" value="Genomic_DNA"/>
</dbReference>
<evidence type="ECO:0000256" key="3">
    <source>
        <dbReference type="ARBA" id="ARBA00023121"/>
    </source>
</evidence>